<organism evidence="2 3">
    <name type="scientific">Marivita hallyeonensis</name>
    <dbReference type="NCBI Taxonomy" id="996342"/>
    <lineage>
        <taxon>Bacteria</taxon>
        <taxon>Pseudomonadati</taxon>
        <taxon>Pseudomonadota</taxon>
        <taxon>Alphaproteobacteria</taxon>
        <taxon>Rhodobacterales</taxon>
        <taxon>Roseobacteraceae</taxon>
        <taxon>Marivita</taxon>
    </lineage>
</organism>
<reference evidence="2 3" key="1">
    <citation type="submission" date="2016-11" db="EMBL/GenBank/DDBJ databases">
        <authorList>
            <person name="Jaros S."/>
            <person name="Januszkiewicz K."/>
            <person name="Wedrychowicz H."/>
        </authorList>
    </citation>
    <scope>NUCLEOTIDE SEQUENCE [LARGE SCALE GENOMIC DNA]</scope>
    <source>
        <strain evidence="2 3">DSM 29431</strain>
    </source>
</reference>
<evidence type="ECO:0000313" key="2">
    <source>
        <dbReference type="EMBL" id="SHG91328.1"/>
    </source>
</evidence>
<protein>
    <submittedName>
        <fullName evidence="2">Uncharacterized protein</fullName>
    </submittedName>
</protein>
<proteinExistence type="predicted"/>
<feature type="region of interest" description="Disordered" evidence="1">
    <location>
        <begin position="168"/>
        <end position="187"/>
    </location>
</feature>
<evidence type="ECO:0000313" key="3">
    <source>
        <dbReference type="Proteomes" id="UP000184221"/>
    </source>
</evidence>
<evidence type="ECO:0000256" key="1">
    <source>
        <dbReference type="SAM" id="MobiDB-lite"/>
    </source>
</evidence>
<name>A0A1M5NPB1_9RHOB</name>
<accession>A0A1M5NPB1</accession>
<dbReference type="Proteomes" id="UP000184221">
    <property type="component" value="Unassembled WGS sequence"/>
</dbReference>
<dbReference type="AlphaFoldDB" id="A0A1M5NPB1"/>
<gene>
    <name evidence="2" type="ORF">SAMN05443551_0998</name>
</gene>
<dbReference type="EMBL" id="FQXC01000001">
    <property type="protein sequence ID" value="SHG91328.1"/>
    <property type="molecule type" value="Genomic_DNA"/>
</dbReference>
<feature type="compositionally biased region" description="Basic and acidic residues" evidence="1">
    <location>
        <begin position="176"/>
        <end position="187"/>
    </location>
</feature>
<dbReference type="STRING" id="996342.SAMN05443551_0998"/>
<keyword evidence="3" id="KW-1185">Reference proteome</keyword>
<sequence length="187" mass="21099">MAFTVIAAGLLLGTLYEANKTNLAVLRANEIMISEQRPWLSCEIDLFGFKDDRGIETVCDYTIYNHGKRPGFDAMIIVRPVQYYTWQDVRNVIKEMKHGLNMERRADLPVVYPGVPLVKPQTHRQIGGMLGHSGPNLALISVLAYRVTPESKSRDGMEIRAYDVLRKSDTPNGHSGRVEQHEDGFVL</sequence>